<dbReference type="EMBL" id="LK023324">
    <property type="protein sequence ID" value="CDS07409.1"/>
    <property type="molecule type" value="Genomic_DNA"/>
</dbReference>
<feature type="signal peptide" evidence="2">
    <location>
        <begin position="1"/>
        <end position="19"/>
    </location>
</feature>
<protein>
    <recommendedName>
        <fullName evidence="3">Choice-of-anchor A domain-containing protein</fullName>
    </recommendedName>
</protein>
<name>A0A077WJV1_9FUNG</name>
<feature type="compositionally biased region" description="Low complexity" evidence="1">
    <location>
        <begin position="425"/>
        <end position="461"/>
    </location>
</feature>
<reference evidence="4" key="1">
    <citation type="journal article" date="2014" name="Genome Announc.">
        <title>De novo whole-genome sequence and genome annotation of Lichtheimia ramosa.</title>
        <authorList>
            <person name="Linde J."/>
            <person name="Schwartze V."/>
            <person name="Binder U."/>
            <person name="Lass-Florl C."/>
            <person name="Voigt K."/>
            <person name="Horn F."/>
        </authorList>
    </citation>
    <scope>NUCLEOTIDE SEQUENCE</scope>
    <source>
        <strain evidence="4">JMRC FSU:6197</strain>
    </source>
</reference>
<feature type="compositionally biased region" description="Low complexity" evidence="1">
    <location>
        <begin position="468"/>
        <end position="485"/>
    </location>
</feature>
<dbReference type="NCBIfam" id="TIGR04215">
    <property type="entry name" value="choice_anch_A"/>
    <property type="match status" value="1"/>
</dbReference>
<feature type="region of interest" description="Disordered" evidence="1">
    <location>
        <begin position="419"/>
        <end position="578"/>
    </location>
</feature>
<accession>A0A077WJV1</accession>
<dbReference type="AlphaFoldDB" id="A0A077WJV1"/>
<feature type="compositionally biased region" description="Basic and acidic residues" evidence="1">
    <location>
        <begin position="543"/>
        <end position="556"/>
    </location>
</feature>
<evidence type="ECO:0000256" key="1">
    <source>
        <dbReference type="SAM" id="MobiDB-lite"/>
    </source>
</evidence>
<dbReference type="InterPro" id="IPR026588">
    <property type="entry name" value="Choice_anch_A"/>
</dbReference>
<feature type="compositionally biased region" description="Basic residues" evidence="1">
    <location>
        <begin position="557"/>
        <end position="578"/>
    </location>
</feature>
<proteinExistence type="predicted"/>
<dbReference type="OrthoDB" id="2419531at2759"/>
<feature type="domain" description="Choice-of-anchor A" evidence="3">
    <location>
        <begin position="111"/>
        <end position="387"/>
    </location>
</feature>
<dbReference type="Pfam" id="PF20597">
    <property type="entry name" value="pAdhesive_15"/>
    <property type="match status" value="1"/>
</dbReference>
<evidence type="ECO:0000256" key="2">
    <source>
        <dbReference type="SAM" id="SignalP"/>
    </source>
</evidence>
<feature type="chain" id="PRO_5001726236" description="Choice-of-anchor A domain-containing protein" evidence="2">
    <location>
        <begin position="20"/>
        <end position="578"/>
    </location>
</feature>
<organism evidence="4">
    <name type="scientific">Lichtheimia ramosa</name>
    <dbReference type="NCBI Taxonomy" id="688394"/>
    <lineage>
        <taxon>Eukaryota</taxon>
        <taxon>Fungi</taxon>
        <taxon>Fungi incertae sedis</taxon>
        <taxon>Mucoromycota</taxon>
        <taxon>Mucoromycotina</taxon>
        <taxon>Mucoromycetes</taxon>
        <taxon>Mucorales</taxon>
        <taxon>Lichtheimiaceae</taxon>
        <taxon>Lichtheimia</taxon>
    </lineage>
</organism>
<sequence>MKFLGITVYAAAILTSIYAVPGGHGHGNKNQWRHEHDYTYHKISPAKTITIAEATTTEIKTMVVTEEEIPLEEIDYPGIIPLDDALPPLLEGSNAECPLSPNSLFGEELLHFTGIFYRHFRTGGTGQDILGPLAVGGNFHAPNYIVNANHQVNCNADEKTSFDSVGLVIGGDSTTHNTHLRGDDLIAGDGNAEQFDQQLAGCRVITDEGTGHFDFPRSASDALTLSEVLAGLSTNRVLHTNGVVSAVPNSNDDDAFKVFHFDTCRAASCHGSDASRRDEIFFAMGNWNGPNGDVPSNDDTVVFNVPVTSGETITLRTNAPTHGFNSCKTIYNFYPVDDQGNFDPDGEITIHRETGSQLEGLVIAPRAHIRDGNTGNFAGTVVGLDYGWLDHSAGVEIHDWRAAGCPNYAGCIPRVGGSSGGGGTTTTTTSTSSSTVPVNPITRPITTPEPTLAGNTDTPTTEAPPPTEITTSESTTSVTETPDTSMEPRESSVSSETSVPDVPTVDTTTETSDTTVTSDENGSVTSVTEQASGTTQTIYVVGEEEKWKHGYHGDYKKKNKEKKHKKGGNGYNKKGKSW</sequence>
<gene>
    <name evidence="4" type="ORF">LRAMOSA01358</name>
</gene>
<evidence type="ECO:0000313" key="4">
    <source>
        <dbReference type="EMBL" id="CDS07409.1"/>
    </source>
</evidence>
<feature type="compositionally biased region" description="Low complexity" evidence="1">
    <location>
        <begin position="496"/>
        <end position="520"/>
    </location>
</feature>
<feature type="compositionally biased region" description="Polar residues" evidence="1">
    <location>
        <begin position="521"/>
        <end position="538"/>
    </location>
</feature>
<evidence type="ECO:0000259" key="3">
    <source>
        <dbReference type="Pfam" id="PF20597"/>
    </source>
</evidence>
<keyword evidence="2" id="KW-0732">Signal</keyword>